<organism evidence="2 3">
    <name type="scientific">Exiguobacterium acetylicum</name>
    <name type="common">Brevibacterium acetylicum</name>
    <dbReference type="NCBI Taxonomy" id="41170"/>
    <lineage>
        <taxon>Bacteria</taxon>
        <taxon>Bacillati</taxon>
        <taxon>Bacillota</taxon>
        <taxon>Bacilli</taxon>
        <taxon>Bacillales</taxon>
        <taxon>Bacillales Family XII. Incertae Sedis</taxon>
        <taxon>Exiguobacterium</taxon>
    </lineage>
</organism>
<dbReference type="Proteomes" id="UP000679498">
    <property type="component" value="Plasmid p4"/>
</dbReference>
<dbReference type="GeneID" id="88813509"/>
<accession>A0ABX8GFN8</accession>
<evidence type="ECO:0000313" key="2">
    <source>
        <dbReference type="EMBL" id="QWB31962.1"/>
    </source>
</evidence>
<sequence>MNTHELRKGTQTLDAFNVKILELRKAIDTLQTEYGLHLENLKCDEMNYEDRFRRMEYELIMYHLNDSFEDITYINRAVIAESSISLSEDKNTLLVGSQLVNLKEPVEVKLDTDEDWYKTWISKEGDEYCFTALMPVGTDGRRLNVLETACTFRLRDCHK</sequence>
<keyword evidence="2" id="KW-0614">Plasmid</keyword>
<reference evidence="2 3" key="1">
    <citation type="submission" date="2021-05" db="EMBL/GenBank/DDBJ databases">
        <title>Biocontrol using Exiguobacterium acetylicum SI17 against litchi downy blight caused by Peronophythora litchii.</title>
        <authorList>
            <person name="Zheng L."/>
        </authorList>
    </citation>
    <scope>NUCLEOTIDE SEQUENCE [LARGE SCALE GENOMIC DNA]</scope>
    <source>
        <strain evidence="2 3">SI17</strain>
        <plasmid evidence="2 3">p4</plasmid>
    </source>
</reference>
<dbReference type="EMBL" id="CP075901">
    <property type="protein sequence ID" value="QWB31962.1"/>
    <property type="molecule type" value="Genomic_DNA"/>
</dbReference>
<protein>
    <submittedName>
        <fullName evidence="2">Uncharacterized protein</fullName>
    </submittedName>
</protein>
<evidence type="ECO:0000256" key="1">
    <source>
        <dbReference type="SAM" id="Coils"/>
    </source>
</evidence>
<name>A0ABX8GFN8_EXIAC</name>
<evidence type="ECO:0000313" key="3">
    <source>
        <dbReference type="Proteomes" id="UP000679498"/>
    </source>
</evidence>
<dbReference type="RefSeq" id="WP_214814126.1">
    <property type="nucleotide sequence ID" value="NZ_CP075901.1"/>
</dbReference>
<keyword evidence="3" id="KW-1185">Reference proteome</keyword>
<proteinExistence type="predicted"/>
<feature type="coiled-coil region" evidence="1">
    <location>
        <begin position="13"/>
        <end position="58"/>
    </location>
</feature>
<gene>
    <name evidence="2" type="ORF">KKI46_17535</name>
</gene>
<keyword evidence="1" id="KW-0175">Coiled coil</keyword>
<geneLocation type="plasmid" evidence="2 3">
    <name>p4</name>
</geneLocation>